<keyword evidence="11" id="KW-0862">Zinc</keyword>
<dbReference type="Proteomes" id="UP000092445">
    <property type="component" value="Unassembled WGS sequence"/>
</dbReference>
<keyword evidence="13" id="KW-0539">Nucleus</keyword>
<feature type="compositionally biased region" description="Polar residues" evidence="15">
    <location>
        <begin position="199"/>
        <end position="208"/>
    </location>
</feature>
<keyword evidence="5" id="KW-0853">WD repeat</keyword>
<evidence type="ECO:0000256" key="2">
    <source>
        <dbReference type="ARBA" id="ARBA00004496"/>
    </source>
</evidence>
<dbReference type="SUPFAM" id="SSF50998">
    <property type="entry name" value="Quinoprotein alcohol dehydrogenase-like"/>
    <property type="match status" value="1"/>
</dbReference>
<feature type="compositionally biased region" description="Low complexity" evidence="15">
    <location>
        <begin position="61"/>
        <end position="76"/>
    </location>
</feature>
<evidence type="ECO:0000256" key="3">
    <source>
        <dbReference type="ARBA" id="ARBA00004906"/>
    </source>
</evidence>
<evidence type="ECO:0000313" key="17">
    <source>
        <dbReference type="EnsemblMetazoa" id="GPAI018716-PA"/>
    </source>
</evidence>
<dbReference type="CDD" id="cd16450">
    <property type="entry name" value="mRING-C3HGC3_RFWD3"/>
    <property type="match status" value="1"/>
</dbReference>
<accession>A0A1A9ZLX1</accession>
<dbReference type="InterPro" id="IPR037381">
    <property type="entry name" value="RFWD3"/>
</dbReference>
<evidence type="ECO:0000256" key="4">
    <source>
        <dbReference type="ARBA" id="ARBA00022490"/>
    </source>
</evidence>
<keyword evidence="18" id="KW-1185">Reference proteome</keyword>
<dbReference type="GO" id="GO:0005634">
    <property type="term" value="C:nucleus"/>
    <property type="evidence" value="ECO:0007669"/>
    <property type="project" value="UniProtKB-SubCell"/>
</dbReference>
<dbReference type="Gene3D" id="3.30.40.10">
    <property type="entry name" value="Zinc/RING finger domain, C3HC4 (zinc finger)"/>
    <property type="match status" value="1"/>
</dbReference>
<keyword evidence="9 14" id="KW-0479">Metal-binding</keyword>
<feature type="compositionally biased region" description="Polar residues" evidence="15">
    <location>
        <begin position="114"/>
        <end position="138"/>
    </location>
</feature>
<dbReference type="VEuPathDB" id="VectorBase:GPAI018716"/>
<dbReference type="SMART" id="SM00184">
    <property type="entry name" value="RING"/>
    <property type="match status" value="1"/>
</dbReference>
<evidence type="ECO:0000256" key="1">
    <source>
        <dbReference type="ARBA" id="ARBA00004123"/>
    </source>
</evidence>
<dbReference type="GO" id="GO:0036297">
    <property type="term" value="P:interstrand cross-link repair"/>
    <property type="evidence" value="ECO:0007669"/>
    <property type="project" value="InterPro"/>
</dbReference>
<evidence type="ECO:0000256" key="7">
    <source>
        <dbReference type="ARBA" id="ARBA00022737"/>
    </source>
</evidence>
<evidence type="ECO:0000256" key="12">
    <source>
        <dbReference type="ARBA" id="ARBA00023204"/>
    </source>
</evidence>
<evidence type="ECO:0000256" key="15">
    <source>
        <dbReference type="SAM" id="MobiDB-lite"/>
    </source>
</evidence>
<keyword evidence="9 14" id="KW-0863">Zinc-finger</keyword>
<dbReference type="AlphaFoldDB" id="A0A1A9ZLX1"/>
<keyword evidence="8" id="KW-0227">DNA damage</keyword>
<dbReference type="STRING" id="7398.A0A1A9ZLX1"/>
<organism evidence="17 18">
    <name type="scientific">Glossina pallidipes</name>
    <name type="common">Tsetse fly</name>
    <dbReference type="NCBI Taxonomy" id="7398"/>
    <lineage>
        <taxon>Eukaryota</taxon>
        <taxon>Metazoa</taxon>
        <taxon>Ecdysozoa</taxon>
        <taxon>Arthropoda</taxon>
        <taxon>Hexapoda</taxon>
        <taxon>Insecta</taxon>
        <taxon>Pterygota</taxon>
        <taxon>Neoptera</taxon>
        <taxon>Endopterygota</taxon>
        <taxon>Diptera</taxon>
        <taxon>Brachycera</taxon>
        <taxon>Muscomorpha</taxon>
        <taxon>Hippoboscoidea</taxon>
        <taxon>Glossinidae</taxon>
        <taxon>Glossina</taxon>
    </lineage>
</organism>
<feature type="region of interest" description="Disordered" evidence="15">
    <location>
        <begin position="57"/>
        <end position="76"/>
    </location>
</feature>
<dbReference type="PROSITE" id="PS50089">
    <property type="entry name" value="ZF_RING_2"/>
    <property type="match status" value="1"/>
</dbReference>
<feature type="region of interest" description="Disordered" evidence="15">
    <location>
        <begin position="109"/>
        <end position="212"/>
    </location>
</feature>
<keyword evidence="7" id="KW-0677">Repeat</keyword>
<dbReference type="InterPro" id="IPR056527">
    <property type="entry name" value="WD40_RFWD3"/>
</dbReference>
<evidence type="ECO:0000259" key="16">
    <source>
        <dbReference type="PROSITE" id="PS50089"/>
    </source>
</evidence>
<evidence type="ECO:0000256" key="11">
    <source>
        <dbReference type="ARBA" id="ARBA00022833"/>
    </source>
</evidence>
<dbReference type="Pfam" id="PF23419">
    <property type="entry name" value="WD40_RFWD3"/>
    <property type="match status" value="1"/>
</dbReference>
<dbReference type="GO" id="GO:0004842">
    <property type="term" value="F:ubiquitin-protein transferase activity"/>
    <property type="evidence" value="ECO:0007669"/>
    <property type="project" value="InterPro"/>
</dbReference>
<reference evidence="18" key="1">
    <citation type="submission" date="2014-03" db="EMBL/GenBank/DDBJ databases">
        <authorList>
            <person name="Aksoy S."/>
            <person name="Warren W."/>
            <person name="Wilson R.K."/>
        </authorList>
    </citation>
    <scope>NUCLEOTIDE SEQUENCE [LARGE SCALE GENOMIC DNA]</scope>
    <source>
        <strain evidence="18">IAEA</strain>
    </source>
</reference>
<dbReference type="InterPro" id="IPR015943">
    <property type="entry name" value="WD40/YVTN_repeat-like_dom_sf"/>
</dbReference>
<sequence>MYFKAIYINCSRRKSIMDEENDHDYAVNVVSEDSDTDFEDPIIPLRRRILRVYVQNSTNPSAQQSRASQASVRSSAARLLPSNTDHDYLSSTGSSSSASSLFMNAVFEEDDDNQSNTSSLLTINSAPGTLETDNTNPQSSSSEDNNEIEIEVASGSNETNQEIGDGNEPEAVVADNNNDVLTSPQPKKRKRLSTEKTTHTTPKVNENSPDNDDDGLTCSICFDVWEMSGEHRLASLKCGHLFGDSCIRRWLNESARQTGTRACPQCKTKAHPKEIRYIYAKRLRAVDRSEEHRMRDELGVERNRTQSLKSELIALQMSYTHVTQKLKRVEAESDRMRLLLQNGGGGTTYIAGDSRKSLQTYKLFLERNVEISREPGSRVMVYAHLQSSMIVSQKSPNGLFPGYGLRFIDTPTFKPSTFLHASSKLIRDISLSVNQQLLAVTSMEVRTKLFDLRNRQASATFMSADKPIWSCSLDRNREYFLYLGTQHGSTCVFDIRFPEAILNEFKAEADSSPVINVASMAPSSQFPFGGFLVCKLTSLWFYEYSSSLRETTPCRLNVDGPFTSLKVDVAQDTVLVTTRSRLCNHEERYILGKIDKIDGSVIFSISITFYGSKFTNVMTRSSQIAVQSNTLIAAYLQDTKMLTLFDVKQEQRLQSLPVQDVVYDTCPIYTNDRIYLAALTDSKYRIYHLTTST</sequence>
<proteinExistence type="predicted"/>
<dbReference type="GO" id="GO:0008270">
    <property type="term" value="F:zinc ion binding"/>
    <property type="evidence" value="ECO:0007669"/>
    <property type="project" value="UniProtKB-KW"/>
</dbReference>
<feature type="compositionally biased region" description="Polar residues" evidence="15">
    <location>
        <begin position="175"/>
        <end position="185"/>
    </location>
</feature>
<comment type="pathway">
    <text evidence="3">Protein modification; protein ubiquitination.</text>
</comment>
<evidence type="ECO:0000256" key="14">
    <source>
        <dbReference type="PROSITE-ProRule" id="PRU00175"/>
    </source>
</evidence>
<dbReference type="InterPro" id="IPR013083">
    <property type="entry name" value="Znf_RING/FYVE/PHD"/>
</dbReference>
<keyword evidence="10" id="KW-0833">Ubl conjugation pathway</keyword>
<comment type="subcellular location">
    <subcellularLocation>
        <location evidence="2">Cytoplasm</location>
    </subcellularLocation>
    <subcellularLocation>
        <location evidence="1">Nucleus</location>
    </subcellularLocation>
</comment>
<dbReference type="PANTHER" id="PTHR16047">
    <property type="entry name" value="RFWD3 PROTEIN"/>
    <property type="match status" value="1"/>
</dbReference>
<keyword evidence="4" id="KW-0963">Cytoplasm</keyword>
<evidence type="ECO:0000256" key="9">
    <source>
        <dbReference type="ARBA" id="ARBA00022771"/>
    </source>
</evidence>
<evidence type="ECO:0000313" key="18">
    <source>
        <dbReference type="Proteomes" id="UP000092445"/>
    </source>
</evidence>
<protein>
    <recommendedName>
        <fullName evidence="16">RING-type domain-containing protein</fullName>
    </recommendedName>
</protein>
<dbReference type="InterPro" id="IPR001841">
    <property type="entry name" value="Znf_RING"/>
</dbReference>
<dbReference type="GO" id="GO:0005737">
    <property type="term" value="C:cytoplasm"/>
    <property type="evidence" value="ECO:0007669"/>
    <property type="project" value="UniProtKB-SubCell"/>
</dbReference>
<evidence type="ECO:0000256" key="5">
    <source>
        <dbReference type="ARBA" id="ARBA00022574"/>
    </source>
</evidence>
<dbReference type="PANTHER" id="PTHR16047:SF7">
    <property type="entry name" value="E3 UBIQUITIN-PROTEIN LIGASE RFWD3"/>
    <property type="match status" value="1"/>
</dbReference>
<dbReference type="EnsemblMetazoa" id="GPAI018716-RA">
    <property type="protein sequence ID" value="GPAI018716-PA"/>
    <property type="gene ID" value="GPAI018716"/>
</dbReference>
<dbReference type="InterPro" id="IPR011047">
    <property type="entry name" value="Quinoprotein_ADH-like_sf"/>
</dbReference>
<reference evidence="17" key="2">
    <citation type="submission" date="2020-05" db="UniProtKB">
        <authorList>
            <consortium name="EnsemblMetazoa"/>
        </authorList>
    </citation>
    <scope>IDENTIFICATION</scope>
    <source>
        <strain evidence="17">IAEA</strain>
    </source>
</reference>
<evidence type="ECO:0000256" key="8">
    <source>
        <dbReference type="ARBA" id="ARBA00022763"/>
    </source>
</evidence>
<evidence type="ECO:0000256" key="10">
    <source>
        <dbReference type="ARBA" id="ARBA00022786"/>
    </source>
</evidence>
<keyword evidence="12" id="KW-0234">DNA repair</keyword>
<dbReference type="Gene3D" id="2.130.10.10">
    <property type="entry name" value="YVTN repeat-like/Quinoprotein amine dehydrogenase"/>
    <property type="match status" value="1"/>
</dbReference>
<name>A0A1A9ZLX1_GLOPL</name>
<dbReference type="SUPFAM" id="SSF57850">
    <property type="entry name" value="RING/U-box"/>
    <property type="match status" value="1"/>
</dbReference>
<dbReference type="Pfam" id="PF13639">
    <property type="entry name" value="zf-RING_2"/>
    <property type="match status" value="1"/>
</dbReference>
<evidence type="ECO:0000256" key="6">
    <source>
        <dbReference type="ARBA" id="ARBA00022679"/>
    </source>
</evidence>
<feature type="domain" description="RING-type" evidence="16">
    <location>
        <begin position="218"/>
        <end position="267"/>
    </location>
</feature>
<dbReference type="GO" id="GO:0016567">
    <property type="term" value="P:protein ubiquitination"/>
    <property type="evidence" value="ECO:0007669"/>
    <property type="project" value="InterPro"/>
</dbReference>
<evidence type="ECO:0000256" key="13">
    <source>
        <dbReference type="ARBA" id="ARBA00023242"/>
    </source>
</evidence>
<keyword evidence="6" id="KW-0808">Transferase</keyword>